<dbReference type="InterPro" id="IPR012902">
    <property type="entry name" value="N_methyl_site"/>
</dbReference>
<dbReference type="Pfam" id="PF07963">
    <property type="entry name" value="N_methyl"/>
    <property type="match status" value="1"/>
</dbReference>
<proteinExistence type="predicted"/>
<evidence type="ECO:0000313" key="1">
    <source>
        <dbReference type="EMBL" id="MDM5262897.1"/>
    </source>
</evidence>
<keyword evidence="2" id="KW-1185">Reference proteome</keyword>
<dbReference type="EMBL" id="JAQIBC010000001">
    <property type="protein sequence ID" value="MDM5262897.1"/>
    <property type="molecule type" value="Genomic_DNA"/>
</dbReference>
<evidence type="ECO:0000313" key="2">
    <source>
        <dbReference type="Proteomes" id="UP001169066"/>
    </source>
</evidence>
<sequence length="294" mass="32058">MMYKTFTSFKRAFTMLELVLVITILGIVASIGSSAIANVYESYIVQRAVHRASNKAELAAMQIANRLAYRISSSVIGRVGPATTPVPLEQVPDDSYNVLEWIAYDNDSFSAQSTPGWSGYCDLNDTVNTTKTTISTPGSNLSTTNSIIGELSSGTKNISNAAIIFDGHEYSPTTNYIAGCMGFTDSTCISPVASVSGTTITIEDNNEKVMTDQYKLAWSAYALVPVGNTLTLRYNYQPWDGTQSSNGSSRVLVDKFVSFRFKGDGDTIRFKLCIEEEIAADEKITICKEKAVIR</sequence>
<dbReference type="Proteomes" id="UP001169066">
    <property type="component" value="Unassembled WGS sequence"/>
</dbReference>
<comment type="caution">
    <text evidence="1">The sequence shown here is derived from an EMBL/GenBank/DDBJ whole genome shotgun (WGS) entry which is preliminary data.</text>
</comment>
<name>A0ABT7QQ59_9BACT</name>
<gene>
    <name evidence="1" type="ORF">PF327_01670</name>
</gene>
<dbReference type="SUPFAM" id="SSF54523">
    <property type="entry name" value="Pili subunits"/>
    <property type="match status" value="1"/>
</dbReference>
<protein>
    <submittedName>
        <fullName evidence="1">Type II secretion system protein</fullName>
    </submittedName>
</protein>
<dbReference type="InterPro" id="IPR045584">
    <property type="entry name" value="Pilin-like"/>
</dbReference>
<accession>A0ABT7QQ59</accession>
<organism evidence="1 2">
    <name type="scientific">Sulfurovum xiamenensis</name>
    <dbReference type="NCBI Taxonomy" id="3019066"/>
    <lineage>
        <taxon>Bacteria</taxon>
        <taxon>Pseudomonadati</taxon>
        <taxon>Campylobacterota</taxon>
        <taxon>Epsilonproteobacteria</taxon>
        <taxon>Campylobacterales</taxon>
        <taxon>Sulfurovaceae</taxon>
        <taxon>Sulfurovum</taxon>
    </lineage>
</organism>
<reference evidence="1" key="1">
    <citation type="submission" date="2023-01" db="EMBL/GenBank/DDBJ databases">
        <title>Sulfurovum sp. XTW-4 genome assembly.</title>
        <authorList>
            <person name="Wang J."/>
        </authorList>
    </citation>
    <scope>NUCLEOTIDE SEQUENCE</scope>
    <source>
        <strain evidence="1">XTW-4</strain>
    </source>
</reference>
<dbReference type="NCBIfam" id="TIGR02532">
    <property type="entry name" value="IV_pilin_GFxxxE"/>
    <property type="match status" value="1"/>
</dbReference>
<dbReference type="RefSeq" id="WP_289401056.1">
    <property type="nucleotide sequence ID" value="NZ_JAQIBC010000001.1"/>
</dbReference>